<evidence type="ECO:0000256" key="1">
    <source>
        <dbReference type="ARBA" id="ARBA00022649"/>
    </source>
</evidence>
<dbReference type="KEGG" id="ccha:ELD05_08000"/>
<dbReference type="InterPro" id="IPR052379">
    <property type="entry name" value="Type_VII_TA_RNase"/>
</dbReference>
<keyword evidence="1" id="KW-1277">Toxin-antitoxin system</keyword>
<evidence type="ECO:0000313" key="6">
    <source>
        <dbReference type="Proteomes" id="UP000282930"/>
    </source>
</evidence>
<dbReference type="Gene3D" id="1.20.120.580">
    <property type="entry name" value="bsu32300-like"/>
    <property type="match status" value="1"/>
</dbReference>
<name>A0A3T0D665_9FIRM</name>
<sequence length="139" mass="16422">MNGREVIIDKISKIMFRMKRIERFKSITFEDFKDNSNIQDVVAYNLLLIVQNLISLCNRIIAEKQFEVPENFEDIPEILANEKVISDDSSIFMKKMIDLRNAIVYEYAQLDLNVVYDILKNDLNEIKKVLKEIVDYLKI</sequence>
<dbReference type="RefSeq" id="WP_127352011.1">
    <property type="nucleotide sequence ID" value="NZ_CP034791.1"/>
</dbReference>
<dbReference type="EMBL" id="CP034791">
    <property type="protein sequence ID" value="AZT90590.1"/>
    <property type="molecule type" value="Genomic_DNA"/>
</dbReference>
<keyword evidence="2" id="KW-0540">Nuclease</keyword>
<dbReference type="PANTHER" id="PTHR33397:SF5">
    <property type="entry name" value="RNASE YUTE-RELATED"/>
    <property type="match status" value="1"/>
</dbReference>
<dbReference type="InterPro" id="IPR008201">
    <property type="entry name" value="HepT-like"/>
</dbReference>
<organism evidence="5 6">
    <name type="scientific">Caldicellulosiruptor changbaiensis</name>
    <dbReference type="NCBI Taxonomy" id="1222016"/>
    <lineage>
        <taxon>Bacteria</taxon>
        <taxon>Bacillati</taxon>
        <taxon>Bacillota</taxon>
        <taxon>Bacillota incertae sedis</taxon>
        <taxon>Caldicellulosiruptorales</taxon>
        <taxon>Caldicellulosiruptoraceae</taxon>
        <taxon>Caldicellulosiruptor</taxon>
    </lineage>
</organism>
<proteinExistence type="inferred from homology"/>
<evidence type="ECO:0000256" key="4">
    <source>
        <dbReference type="ARBA" id="ARBA00024207"/>
    </source>
</evidence>
<evidence type="ECO:0000256" key="3">
    <source>
        <dbReference type="ARBA" id="ARBA00022801"/>
    </source>
</evidence>
<dbReference type="NCBIfam" id="NF047751">
    <property type="entry name" value="HepT_toxin"/>
    <property type="match status" value="1"/>
</dbReference>
<comment type="similarity">
    <text evidence="4">Belongs to the HepT RNase toxin family.</text>
</comment>
<dbReference type="Proteomes" id="UP000282930">
    <property type="component" value="Chromosome"/>
</dbReference>
<dbReference type="PANTHER" id="PTHR33397">
    <property type="entry name" value="UPF0331 PROTEIN YUTE"/>
    <property type="match status" value="1"/>
</dbReference>
<accession>A0A3T0D665</accession>
<evidence type="ECO:0000256" key="2">
    <source>
        <dbReference type="ARBA" id="ARBA00022722"/>
    </source>
</evidence>
<dbReference type="GO" id="GO:0110001">
    <property type="term" value="C:toxin-antitoxin complex"/>
    <property type="evidence" value="ECO:0007669"/>
    <property type="project" value="InterPro"/>
</dbReference>
<keyword evidence="3" id="KW-0378">Hydrolase</keyword>
<dbReference type="InterPro" id="IPR037038">
    <property type="entry name" value="HepT-like_sf"/>
</dbReference>
<protein>
    <submittedName>
        <fullName evidence="5">DUF86 domain-containing protein</fullName>
    </submittedName>
</protein>
<dbReference type="AlphaFoldDB" id="A0A3T0D665"/>
<dbReference type="Pfam" id="PF01934">
    <property type="entry name" value="HepT-like"/>
    <property type="match status" value="1"/>
</dbReference>
<reference evidence="5 6" key="1">
    <citation type="submission" date="2018-12" db="EMBL/GenBank/DDBJ databases">
        <title>Genome sequence from the cellulolytic species, Caldicellulosiruptor changbaiensis.</title>
        <authorList>
            <person name="Blumer-Schuette S.E."/>
            <person name="Mendoza C."/>
        </authorList>
    </citation>
    <scope>NUCLEOTIDE SEQUENCE [LARGE SCALE GENOMIC DNA]</scope>
    <source>
        <strain evidence="5 6">CBS-Z</strain>
    </source>
</reference>
<dbReference type="GO" id="GO:0016787">
    <property type="term" value="F:hydrolase activity"/>
    <property type="evidence" value="ECO:0007669"/>
    <property type="project" value="UniProtKB-KW"/>
</dbReference>
<evidence type="ECO:0000313" key="5">
    <source>
        <dbReference type="EMBL" id="AZT90590.1"/>
    </source>
</evidence>
<keyword evidence="6" id="KW-1185">Reference proteome</keyword>
<dbReference type="GO" id="GO:0004540">
    <property type="term" value="F:RNA nuclease activity"/>
    <property type="evidence" value="ECO:0007669"/>
    <property type="project" value="InterPro"/>
</dbReference>
<gene>
    <name evidence="5" type="ORF">ELD05_08000</name>
</gene>